<sequence>MRKVSEAVCKAFKNREYKTIGNTRAAGDYLLLHGNIIATRMNEGIRVTSAGWQTSTTKDRLNSLFRVMGINASISQREYVWYLSDSTGVRVMDGKECYDVK</sequence>
<evidence type="ECO:0000313" key="1">
    <source>
        <dbReference type="EMBL" id="CAB5237913.1"/>
    </source>
</evidence>
<reference evidence="1" key="1">
    <citation type="submission" date="2020-05" db="EMBL/GenBank/DDBJ databases">
        <authorList>
            <person name="Chiriac C."/>
            <person name="Salcher M."/>
            <person name="Ghai R."/>
            <person name="Kavagutti S V."/>
        </authorList>
    </citation>
    <scope>NUCLEOTIDE SEQUENCE</scope>
</reference>
<accession>A0A6J7XL43</accession>
<dbReference type="EMBL" id="LR798460">
    <property type="protein sequence ID" value="CAB5237913.1"/>
    <property type="molecule type" value="Genomic_DNA"/>
</dbReference>
<protein>
    <submittedName>
        <fullName evidence="1">Uncharacterized protein</fullName>
    </submittedName>
</protein>
<organism evidence="1">
    <name type="scientific">uncultured Caudovirales phage</name>
    <dbReference type="NCBI Taxonomy" id="2100421"/>
    <lineage>
        <taxon>Viruses</taxon>
        <taxon>Duplodnaviria</taxon>
        <taxon>Heunggongvirae</taxon>
        <taxon>Uroviricota</taxon>
        <taxon>Caudoviricetes</taxon>
        <taxon>Peduoviridae</taxon>
        <taxon>Maltschvirus</taxon>
        <taxon>Maltschvirus maltsch</taxon>
    </lineage>
</organism>
<name>A0A6J7XL43_9CAUD</name>
<dbReference type="InterPro" id="IPR057004">
    <property type="entry name" value="Gp90-like"/>
</dbReference>
<proteinExistence type="predicted"/>
<gene>
    <name evidence="1" type="ORF">UFOVP142_4</name>
</gene>
<dbReference type="Pfam" id="PF23790">
    <property type="entry name" value="Kyano_Gp96"/>
    <property type="match status" value="1"/>
</dbReference>